<comment type="caution">
    <text evidence="4">The sequence shown here is derived from an EMBL/GenBank/DDBJ whole genome shotgun (WGS) entry which is preliminary data.</text>
</comment>
<dbReference type="InterPro" id="IPR008254">
    <property type="entry name" value="Flavodoxin/NO_synth"/>
</dbReference>
<dbReference type="Gene3D" id="3.40.50.360">
    <property type="match status" value="1"/>
</dbReference>
<dbReference type="NCBIfam" id="TIGR01755">
    <property type="entry name" value="flav_wrbA"/>
    <property type="match status" value="1"/>
</dbReference>
<dbReference type="Pfam" id="PF03358">
    <property type="entry name" value="FMN_red"/>
    <property type="match status" value="1"/>
</dbReference>
<dbReference type="InterPro" id="IPR029039">
    <property type="entry name" value="Flavoprotein-like_sf"/>
</dbReference>
<protein>
    <submittedName>
        <fullName evidence="4">NAD(P)H:quinone oxidoreductase, type IV</fullName>
    </submittedName>
</protein>
<sequence length="238" mass="25162">MGAIGVAGNARRPGTRWPGKSTRAASPIRERGGFHVTQPKVAVIYYSSTGNVHTLAESVAEGAEAAGARVRIRRVRELAPDAAIDSNPAWRAHLDATADVPEATPEDIRWADAVIFGTPTRYGNVAAQLKQFIDSLGGEWAKGQLQDKVYSGFVSTGTAHGGRESTLLALYNTVHHFGGILVTPGYTDPIQYEVGTPYGPSHTDGQGTIPVSEETKKSAQFAGRRVTEVAAKLAPAGS</sequence>
<evidence type="ECO:0000259" key="3">
    <source>
        <dbReference type="PROSITE" id="PS50902"/>
    </source>
</evidence>
<dbReference type="GO" id="GO:0003955">
    <property type="term" value="F:NAD(P)H dehydrogenase (quinone) activity"/>
    <property type="evidence" value="ECO:0007669"/>
    <property type="project" value="InterPro"/>
</dbReference>
<comment type="similarity">
    <text evidence="1">Belongs to the WrbA family.</text>
</comment>
<dbReference type="SUPFAM" id="SSF52218">
    <property type="entry name" value="Flavoproteins"/>
    <property type="match status" value="1"/>
</dbReference>
<evidence type="ECO:0000256" key="2">
    <source>
        <dbReference type="SAM" id="MobiDB-lite"/>
    </source>
</evidence>
<dbReference type="InParanoid" id="A0A263D2L9"/>
<proteinExistence type="inferred from homology"/>
<evidence type="ECO:0000313" key="4">
    <source>
        <dbReference type="EMBL" id="OZM71726.1"/>
    </source>
</evidence>
<dbReference type="NCBIfam" id="NF002999">
    <property type="entry name" value="PRK03767.1"/>
    <property type="match status" value="1"/>
</dbReference>
<dbReference type="PANTHER" id="PTHR30546:SF23">
    <property type="entry name" value="FLAVOPROTEIN-LIKE PROTEIN YCP4-RELATED"/>
    <property type="match status" value="1"/>
</dbReference>
<evidence type="ECO:0000256" key="1">
    <source>
        <dbReference type="ARBA" id="ARBA00006961"/>
    </source>
</evidence>
<dbReference type="EMBL" id="NKYE01000012">
    <property type="protein sequence ID" value="OZM71726.1"/>
    <property type="molecule type" value="Genomic_DNA"/>
</dbReference>
<dbReference type="Proteomes" id="UP000242444">
    <property type="component" value="Unassembled WGS sequence"/>
</dbReference>
<dbReference type="GO" id="GO:0010181">
    <property type="term" value="F:FMN binding"/>
    <property type="evidence" value="ECO:0007669"/>
    <property type="project" value="InterPro"/>
</dbReference>
<feature type="domain" description="Flavodoxin-like" evidence="3">
    <location>
        <begin position="41"/>
        <end position="226"/>
    </location>
</feature>
<accession>A0A263D2L9</accession>
<feature type="region of interest" description="Disordered" evidence="2">
    <location>
        <begin position="1"/>
        <end position="25"/>
    </location>
</feature>
<dbReference type="GO" id="GO:0016020">
    <property type="term" value="C:membrane"/>
    <property type="evidence" value="ECO:0007669"/>
    <property type="project" value="TreeGrafter"/>
</dbReference>
<gene>
    <name evidence="4" type="primary">wrbA</name>
    <name evidence="4" type="ORF">CFN78_19500</name>
</gene>
<dbReference type="OrthoDB" id="9801479at2"/>
<organism evidence="4 5">
    <name type="scientific">Amycolatopsis antarctica</name>
    <dbReference type="NCBI Taxonomy" id="1854586"/>
    <lineage>
        <taxon>Bacteria</taxon>
        <taxon>Bacillati</taxon>
        <taxon>Actinomycetota</taxon>
        <taxon>Actinomycetes</taxon>
        <taxon>Pseudonocardiales</taxon>
        <taxon>Pseudonocardiaceae</taxon>
        <taxon>Amycolatopsis</taxon>
    </lineage>
</organism>
<dbReference type="InterPro" id="IPR005025">
    <property type="entry name" value="FMN_Rdtase-like_dom"/>
</dbReference>
<dbReference type="AlphaFoldDB" id="A0A263D2L9"/>
<dbReference type="PANTHER" id="PTHR30546">
    <property type="entry name" value="FLAVODOXIN-RELATED PROTEIN WRBA-RELATED"/>
    <property type="match status" value="1"/>
</dbReference>
<evidence type="ECO:0000313" key="5">
    <source>
        <dbReference type="Proteomes" id="UP000242444"/>
    </source>
</evidence>
<dbReference type="PROSITE" id="PS50902">
    <property type="entry name" value="FLAVODOXIN_LIKE"/>
    <property type="match status" value="1"/>
</dbReference>
<reference evidence="4 5" key="1">
    <citation type="submission" date="2017-07" db="EMBL/GenBank/DDBJ databases">
        <title>Amycolatopsis antarcticus sp. nov., isolated from the surface of an Antarcticus brown macroalga.</title>
        <authorList>
            <person name="Wang J."/>
            <person name="Leiva S."/>
            <person name="Huang J."/>
            <person name="Huang Y."/>
        </authorList>
    </citation>
    <scope>NUCLEOTIDE SEQUENCE [LARGE SCALE GENOMIC DNA]</scope>
    <source>
        <strain evidence="4 5">AU-G6</strain>
    </source>
</reference>
<dbReference type="FunFam" id="3.40.50.360:FF:000001">
    <property type="entry name" value="NAD(P)H dehydrogenase (Quinone) FQR1-like"/>
    <property type="match status" value="1"/>
</dbReference>
<keyword evidence="5" id="KW-1185">Reference proteome</keyword>
<dbReference type="InterPro" id="IPR010089">
    <property type="entry name" value="Flavoprotein_WrbA-like"/>
</dbReference>
<name>A0A263D2L9_9PSEU</name>